<organism evidence="11 12">
    <name type="scientific">Rodentibacter pneumotropicus</name>
    <dbReference type="NCBI Taxonomy" id="758"/>
    <lineage>
        <taxon>Bacteria</taxon>
        <taxon>Pseudomonadati</taxon>
        <taxon>Pseudomonadota</taxon>
        <taxon>Gammaproteobacteria</taxon>
        <taxon>Pasteurellales</taxon>
        <taxon>Pasteurellaceae</taxon>
        <taxon>Rodentibacter</taxon>
    </lineage>
</organism>
<sequence length="496" mass="55677">METYHHPQLQGLTIHSLPGVFSANELDAGTALLLSTLNHPIKGKVLDLGCGAGVIGSIIKKANPKAAITMADIHAMALESARKTLAENQLEGAVFASDVFSDIEGKFDLIISNPPFHDGIDTAYRAVKTLITQAKWHLNQRGELRIVANAFLPYPDLLQQHFGKFEVLAQTSKFKVYSVKINPRWKKITRLRILQTLPSGKIYRFPSIKSRSQSQRNHKTKVQAIIDSVGFSPNRSAQAMRGAQEPVVGIIVSRLNSSGESQTLRAILTALYRQKITPIIVESQFDEKQVAHHLNLFKQRQVDSVIVFGFSPLSEDILQQWQGNMVVIARYFKEISCVYYDDQGAINALMDKFYIQGYRHIGYLGIHDQDETTGRLRTQSYLDFCHRHQLKPNFALTELDIEAGYQHSAQLAQPLDAVLCATTSLAVGMVKYLQEHQSMRPLAYIGQNPLLEHFVPNLINLDFGYEQAGNWAVELLLAQIYGKKTVEQRLVSFHLS</sequence>
<dbReference type="PANTHER" id="PTHR47816">
    <property type="entry name" value="RIBOSOMAL RNA SMALL SUBUNIT METHYLTRANSFERASE C"/>
    <property type="match status" value="1"/>
</dbReference>
<accession>A0A448MSF3</accession>
<dbReference type="NCBIfam" id="NF007023">
    <property type="entry name" value="PRK09489.1"/>
    <property type="match status" value="1"/>
</dbReference>
<feature type="domain" description="Methyltransferase small" evidence="9">
    <location>
        <begin position="12"/>
        <end position="178"/>
    </location>
</feature>
<evidence type="ECO:0000313" key="12">
    <source>
        <dbReference type="Proteomes" id="UP000278733"/>
    </source>
</evidence>
<dbReference type="EMBL" id="LR134405">
    <property type="protein sequence ID" value="VEH68035.1"/>
    <property type="molecule type" value="Genomic_DNA"/>
</dbReference>
<dbReference type="CDD" id="cd01542">
    <property type="entry name" value="PBP1_TreR-like"/>
    <property type="match status" value="1"/>
</dbReference>
<dbReference type="Proteomes" id="UP000278733">
    <property type="component" value="Chromosome"/>
</dbReference>
<dbReference type="AlphaFoldDB" id="A0A448MSF3"/>
<dbReference type="Gene3D" id="3.40.50.2300">
    <property type="match status" value="2"/>
</dbReference>
<dbReference type="InterPro" id="IPR046977">
    <property type="entry name" value="RsmC/RlmG"/>
</dbReference>
<evidence type="ECO:0000256" key="1">
    <source>
        <dbReference type="ARBA" id="ARBA00022490"/>
    </source>
</evidence>
<dbReference type="STRING" id="758.GCA_000730685_01316"/>
<evidence type="ECO:0000256" key="7">
    <source>
        <dbReference type="ARBA" id="ARBA00023125"/>
    </source>
</evidence>
<dbReference type="GO" id="GO:0052914">
    <property type="term" value="F:16S rRNA (guanine(1207)-N(2))-methyltransferase activity"/>
    <property type="evidence" value="ECO:0007669"/>
    <property type="project" value="UniProtKB-EC"/>
</dbReference>
<name>A0A448MSF3_9PAST</name>
<dbReference type="SUPFAM" id="SSF53335">
    <property type="entry name" value="S-adenosyl-L-methionine-dependent methyltransferases"/>
    <property type="match status" value="1"/>
</dbReference>
<dbReference type="GO" id="GO:0003677">
    <property type="term" value="F:DNA binding"/>
    <property type="evidence" value="ECO:0007669"/>
    <property type="project" value="UniProtKB-KW"/>
</dbReference>
<keyword evidence="5" id="KW-0949">S-adenosyl-L-methionine</keyword>
<feature type="domain" description="Transcriptional regulator LacI/GalR-like sensor" evidence="10">
    <location>
        <begin position="351"/>
        <end position="489"/>
    </location>
</feature>
<dbReference type="PANTHER" id="PTHR47816:SF4">
    <property type="entry name" value="RIBOSOMAL RNA SMALL SUBUNIT METHYLTRANSFERASE C"/>
    <property type="match status" value="1"/>
</dbReference>
<keyword evidence="2" id="KW-0698">rRNA processing</keyword>
<proteinExistence type="predicted"/>
<keyword evidence="3 11" id="KW-0489">Methyltransferase</keyword>
<evidence type="ECO:0000256" key="8">
    <source>
        <dbReference type="ARBA" id="ARBA00023163"/>
    </source>
</evidence>
<evidence type="ECO:0000256" key="5">
    <source>
        <dbReference type="ARBA" id="ARBA00022691"/>
    </source>
</evidence>
<evidence type="ECO:0000259" key="10">
    <source>
        <dbReference type="Pfam" id="PF13377"/>
    </source>
</evidence>
<keyword evidence="4 11" id="KW-0808">Transferase</keyword>
<keyword evidence="7" id="KW-0238">DNA-binding</keyword>
<dbReference type="CDD" id="cd02440">
    <property type="entry name" value="AdoMet_MTases"/>
    <property type="match status" value="1"/>
</dbReference>
<keyword evidence="6" id="KW-0805">Transcription regulation</keyword>
<dbReference type="InterPro" id="IPR029063">
    <property type="entry name" value="SAM-dependent_MTases_sf"/>
</dbReference>
<protein>
    <submittedName>
        <fullName evidence="11">Ribosomal RNA small subunit methyltransferase C</fullName>
        <ecNumber evidence="11">2.1.1.172</ecNumber>
    </submittedName>
</protein>
<dbReference type="Pfam" id="PF05175">
    <property type="entry name" value="MTS"/>
    <property type="match status" value="1"/>
</dbReference>
<evidence type="ECO:0000256" key="4">
    <source>
        <dbReference type="ARBA" id="ARBA00022679"/>
    </source>
</evidence>
<dbReference type="SUPFAM" id="SSF53822">
    <property type="entry name" value="Periplasmic binding protein-like I"/>
    <property type="match status" value="1"/>
</dbReference>
<dbReference type="KEGG" id="rpne:NCTC8284_03252"/>
<evidence type="ECO:0000256" key="3">
    <source>
        <dbReference type="ARBA" id="ARBA00022603"/>
    </source>
</evidence>
<dbReference type="InterPro" id="IPR002052">
    <property type="entry name" value="DNA_methylase_N6_adenine_CS"/>
</dbReference>
<evidence type="ECO:0000313" key="11">
    <source>
        <dbReference type="EMBL" id="VEH68035.1"/>
    </source>
</evidence>
<dbReference type="EC" id="2.1.1.172" evidence="11"/>
<gene>
    <name evidence="11" type="primary">rsmC_2</name>
    <name evidence="11" type="ORF">NCTC8284_03252</name>
</gene>
<keyword evidence="1" id="KW-0963">Cytoplasm</keyword>
<dbReference type="InterPro" id="IPR028082">
    <property type="entry name" value="Peripla_BP_I"/>
</dbReference>
<dbReference type="Gene3D" id="3.40.50.150">
    <property type="entry name" value="Vaccinia Virus protein VP39"/>
    <property type="match status" value="1"/>
</dbReference>
<evidence type="ECO:0000259" key="9">
    <source>
        <dbReference type="Pfam" id="PF05175"/>
    </source>
</evidence>
<dbReference type="Pfam" id="PF13377">
    <property type="entry name" value="Peripla_BP_3"/>
    <property type="match status" value="1"/>
</dbReference>
<dbReference type="InterPro" id="IPR046335">
    <property type="entry name" value="LacI/GalR-like_sensor"/>
</dbReference>
<reference evidence="11 12" key="1">
    <citation type="submission" date="2018-12" db="EMBL/GenBank/DDBJ databases">
        <authorList>
            <consortium name="Pathogen Informatics"/>
        </authorList>
    </citation>
    <scope>NUCLEOTIDE SEQUENCE [LARGE SCALE GENOMIC DNA]</scope>
    <source>
        <strain evidence="11 12">NCTC8284</strain>
    </source>
</reference>
<dbReference type="InterPro" id="IPR007848">
    <property type="entry name" value="Small_mtfrase_dom"/>
</dbReference>
<evidence type="ECO:0000256" key="2">
    <source>
        <dbReference type="ARBA" id="ARBA00022552"/>
    </source>
</evidence>
<evidence type="ECO:0000256" key="6">
    <source>
        <dbReference type="ARBA" id="ARBA00023015"/>
    </source>
</evidence>
<keyword evidence="8" id="KW-0804">Transcription</keyword>
<dbReference type="PROSITE" id="PS00092">
    <property type="entry name" value="N6_MTASE"/>
    <property type="match status" value="1"/>
</dbReference>